<reference evidence="2" key="1">
    <citation type="journal article" date="2022" name="Mol. Ecol. Resour.">
        <title>The genomes of chicory, endive, great burdock and yacon provide insights into Asteraceae palaeo-polyploidization history and plant inulin production.</title>
        <authorList>
            <person name="Fan W."/>
            <person name="Wang S."/>
            <person name="Wang H."/>
            <person name="Wang A."/>
            <person name="Jiang F."/>
            <person name="Liu H."/>
            <person name="Zhao H."/>
            <person name="Xu D."/>
            <person name="Zhang Y."/>
        </authorList>
    </citation>
    <scope>NUCLEOTIDE SEQUENCE [LARGE SCALE GENOMIC DNA]</scope>
    <source>
        <strain evidence="2">cv. Punajuju</strain>
    </source>
</reference>
<gene>
    <name evidence="1" type="ORF">L2E82_22315</name>
</gene>
<keyword evidence="2" id="KW-1185">Reference proteome</keyword>
<dbReference type="EMBL" id="CM042012">
    <property type="protein sequence ID" value="KAI3751267.1"/>
    <property type="molecule type" value="Genomic_DNA"/>
</dbReference>
<comment type="caution">
    <text evidence="1">The sequence shown here is derived from an EMBL/GenBank/DDBJ whole genome shotgun (WGS) entry which is preliminary data.</text>
</comment>
<proteinExistence type="predicted"/>
<reference evidence="1 2" key="2">
    <citation type="journal article" date="2022" name="Mol. Ecol. Resour.">
        <title>The genomes of chicory, endive, great burdock and yacon provide insights into Asteraceae paleo-polyploidization history and plant inulin production.</title>
        <authorList>
            <person name="Fan W."/>
            <person name="Wang S."/>
            <person name="Wang H."/>
            <person name="Wang A."/>
            <person name="Jiang F."/>
            <person name="Liu H."/>
            <person name="Zhao H."/>
            <person name="Xu D."/>
            <person name="Zhang Y."/>
        </authorList>
    </citation>
    <scope>NUCLEOTIDE SEQUENCE [LARGE SCALE GENOMIC DNA]</scope>
    <source>
        <strain evidence="2">cv. Punajuju</strain>
        <tissue evidence="1">Leaves</tissue>
    </source>
</reference>
<protein>
    <submittedName>
        <fullName evidence="1">Uncharacterized protein</fullName>
    </submittedName>
</protein>
<organism evidence="1 2">
    <name type="scientific">Cichorium intybus</name>
    <name type="common">Chicory</name>
    <dbReference type="NCBI Taxonomy" id="13427"/>
    <lineage>
        <taxon>Eukaryota</taxon>
        <taxon>Viridiplantae</taxon>
        <taxon>Streptophyta</taxon>
        <taxon>Embryophyta</taxon>
        <taxon>Tracheophyta</taxon>
        <taxon>Spermatophyta</taxon>
        <taxon>Magnoliopsida</taxon>
        <taxon>eudicotyledons</taxon>
        <taxon>Gunneridae</taxon>
        <taxon>Pentapetalae</taxon>
        <taxon>asterids</taxon>
        <taxon>campanulids</taxon>
        <taxon>Asterales</taxon>
        <taxon>Asteraceae</taxon>
        <taxon>Cichorioideae</taxon>
        <taxon>Cichorieae</taxon>
        <taxon>Cichoriinae</taxon>
        <taxon>Cichorium</taxon>
    </lineage>
</organism>
<sequence>MGRRIRTSLTTIVWMVEESIGIIKNTNVADEQNEDQISPHNETNKNEDRIEEEVGSHNSGPAKHPVNPIEQSGCWPPLGDMADPVEPSSNSQSGPLYSTGPLDCEVNSLDLNLDPIESIEEQFLRQKNKDRKGKKSNKQTLVGFHLEGHEHMLRSEIEGEGISKVQK</sequence>
<name>A0ACB9DXG1_CICIN</name>
<accession>A0ACB9DXG1</accession>
<evidence type="ECO:0000313" key="1">
    <source>
        <dbReference type="EMBL" id="KAI3751267.1"/>
    </source>
</evidence>
<evidence type="ECO:0000313" key="2">
    <source>
        <dbReference type="Proteomes" id="UP001055811"/>
    </source>
</evidence>
<dbReference type="Proteomes" id="UP001055811">
    <property type="component" value="Linkage Group LG04"/>
</dbReference>